<accession>A0A386H5Y0</accession>
<dbReference type="SMART" id="SM00028">
    <property type="entry name" value="TPR"/>
    <property type="match status" value="3"/>
</dbReference>
<dbReference type="InterPro" id="IPR010982">
    <property type="entry name" value="Lambda_DNA-bd_dom_sf"/>
</dbReference>
<dbReference type="EMBL" id="CP032416">
    <property type="protein sequence ID" value="AYD41119.1"/>
    <property type="molecule type" value="Genomic_DNA"/>
</dbReference>
<dbReference type="GO" id="GO:0003677">
    <property type="term" value="F:DNA binding"/>
    <property type="evidence" value="ECO:0007669"/>
    <property type="project" value="InterPro"/>
</dbReference>
<dbReference type="Gene3D" id="1.25.40.10">
    <property type="entry name" value="Tetratricopeptide repeat domain"/>
    <property type="match status" value="2"/>
</dbReference>
<protein>
    <submittedName>
        <fullName evidence="1">XRE family transcriptional regulator</fullName>
    </submittedName>
</protein>
<dbReference type="CDD" id="cd00093">
    <property type="entry name" value="HTH_XRE"/>
    <property type="match status" value="1"/>
</dbReference>
<dbReference type="RefSeq" id="WP_119973687.1">
    <property type="nucleotide sequence ID" value="NZ_CP032416.1"/>
</dbReference>
<dbReference type="OrthoDB" id="2986817at2"/>
<dbReference type="SUPFAM" id="SSF47413">
    <property type="entry name" value="lambda repressor-like DNA-binding domains"/>
    <property type="match status" value="1"/>
</dbReference>
<dbReference type="KEGG" id="cfer:D4Z93_11545"/>
<gene>
    <name evidence="1" type="ORF">D4Z93_11545</name>
</gene>
<dbReference type="AlphaFoldDB" id="A0A386H5Y0"/>
<proteinExistence type="predicted"/>
<name>A0A386H5Y0_9CLOT</name>
<dbReference type="InterPro" id="IPR019734">
    <property type="entry name" value="TPR_rpt"/>
</dbReference>
<keyword evidence="2" id="KW-1185">Reference proteome</keyword>
<dbReference type="InterPro" id="IPR001387">
    <property type="entry name" value="Cro/C1-type_HTH"/>
</dbReference>
<organism evidence="1 2">
    <name type="scientific">Clostridium fermenticellae</name>
    <dbReference type="NCBI Taxonomy" id="2068654"/>
    <lineage>
        <taxon>Bacteria</taxon>
        <taxon>Bacillati</taxon>
        <taxon>Bacillota</taxon>
        <taxon>Clostridia</taxon>
        <taxon>Eubacteriales</taxon>
        <taxon>Clostridiaceae</taxon>
        <taxon>Clostridium</taxon>
    </lineage>
</organism>
<dbReference type="Proteomes" id="UP000266301">
    <property type="component" value="Chromosome"/>
</dbReference>
<evidence type="ECO:0000313" key="1">
    <source>
        <dbReference type="EMBL" id="AYD41119.1"/>
    </source>
</evidence>
<dbReference type="InterPro" id="IPR011990">
    <property type="entry name" value="TPR-like_helical_dom_sf"/>
</dbReference>
<evidence type="ECO:0000313" key="2">
    <source>
        <dbReference type="Proteomes" id="UP000266301"/>
    </source>
</evidence>
<sequence length="417" mass="49816">MEILSTGEKIKMARVYKGYTLKKLCGDKISVSKMSCIENDKVVPEKWILDFIAKQLDIDSDYLKQDVKDQIIKNVKYITSCGYSKHYEKELKYNLKFAEKYHYNDVSFNIMHFLFNYYLKNLKTEKIQLIISKYYDCWHNCFNDENKIVYYMDIAMFFFATKEFSQASNYYNSVKMMAQNMENYELLARATYNEAACYIMLEDYEKSYDIALKMVELIKYMKDSDKKAEAYHMLAMLSLRKNMSKFEEYEKMSYELYKDDMVHKAQAMYNYSVVMFEIGLREKAIKYISDAVVYYPTENKNCFVKFLLTSVKKLIENEVLDEAQEICDKALNYAINLNNIILIEKSYHYKSLILQKQGKMDLAEMYMNLSLDALLKFANNREIYKRYIEMGDMYYKIGNVRESIKYFNFGIKLEKKI</sequence>
<reference evidence="1 2" key="1">
    <citation type="journal article" date="2019" name="Int. J. Syst. Evol. Microbiol.">
        <title>Clostridium fermenticellae sp. nov., isolated from the mud in a fermentation cellar for the production of the Chinese liquor, baijiu.</title>
        <authorList>
            <person name="Xu P.X."/>
            <person name="Chai L.J."/>
            <person name="Qiu T."/>
            <person name="Zhang X.J."/>
            <person name="Lu Z.M."/>
            <person name="Xiao C."/>
            <person name="Wang S.T."/>
            <person name="Shen C.H."/>
            <person name="Shi J.S."/>
            <person name="Xu Z.H."/>
        </authorList>
    </citation>
    <scope>NUCLEOTIDE SEQUENCE [LARGE SCALE GENOMIC DNA]</scope>
    <source>
        <strain evidence="1 2">JN500901</strain>
    </source>
</reference>
<dbReference type="SUPFAM" id="SSF48452">
    <property type="entry name" value="TPR-like"/>
    <property type="match status" value="2"/>
</dbReference>
<dbReference type="PROSITE" id="PS50293">
    <property type="entry name" value="TPR_REGION"/>
    <property type="match status" value="1"/>
</dbReference>